<dbReference type="EMBL" id="JBHUHZ010000002">
    <property type="protein sequence ID" value="MFD2163681.1"/>
    <property type="molecule type" value="Genomic_DNA"/>
</dbReference>
<comment type="caution">
    <text evidence="1">The sequence shown here is derived from an EMBL/GenBank/DDBJ whole genome shotgun (WGS) entry which is preliminary data.</text>
</comment>
<evidence type="ECO:0000313" key="2">
    <source>
        <dbReference type="Proteomes" id="UP001597387"/>
    </source>
</evidence>
<accession>A0ABW4ZQ30</accession>
<dbReference type="Proteomes" id="UP001597387">
    <property type="component" value="Unassembled WGS sequence"/>
</dbReference>
<proteinExistence type="predicted"/>
<keyword evidence="2" id="KW-1185">Reference proteome</keyword>
<organism evidence="1 2">
    <name type="scientific">Paradesertivirga mongoliensis</name>
    <dbReference type="NCBI Taxonomy" id="2100740"/>
    <lineage>
        <taxon>Bacteria</taxon>
        <taxon>Pseudomonadati</taxon>
        <taxon>Bacteroidota</taxon>
        <taxon>Sphingobacteriia</taxon>
        <taxon>Sphingobacteriales</taxon>
        <taxon>Sphingobacteriaceae</taxon>
        <taxon>Paradesertivirga</taxon>
    </lineage>
</organism>
<protein>
    <submittedName>
        <fullName evidence="1">Uncharacterized protein</fullName>
    </submittedName>
</protein>
<dbReference type="RefSeq" id="WP_255900448.1">
    <property type="nucleotide sequence ID" value="NZ_JAFMZO010000002.1"/>
</dbReference>
<reference evidence="2" key="1">
    <citation type="journal article" date="2019" name="Int. J. Syst. Evol. Microbiol.">
        <title>The Global Catalogue of Microorganisms (GCM) 10K type strain sequencing project: providing services to taxonomists for standard genome sequencing and annotation.</title>
        <authorList>
            <consortium name="The Broad Institute Genomics Platform"/>
            <consortium name="The Broad Institute Genome Sequencing Center for Infectious Disease"/>
            <person name="Wu L."/>
            <person name="Ma J."/>
        </authorList>
    </citation>
    <scope>NUCLEOTIDE SEQUENCE [LARGE SCALE GENOMIC DNA]</scope>
    <source>
        <strain evidence="2">KCTC 42217</strain>
    </source>
</reference>
<sequence length="66" mass="7445">MAKLNFEISALIKGKFEVINTHLPVLHSRIGMVDFRTMTEEQAERLVAAGTRYLRKVKKAGKKVSS</sequence>
<evidence type="ECO:0000313" key="1">
    <source>
        <dbReference type="EMBL" id="MFD2163681.1"/>
    </source>
</evidence>
<gene>
    <name evidence="1" type="ORF">ACFSJU_14825</name>
</gene>
<name>A0ABW4ZQ30_9SPHI</name>